<organism evidence="1 2">
    <name type="scientific">Corynebacterium lipophilum</name>
    <dbReference type="NCBI Taxonomy" id="2804918"/>
    <lineage>
        <taxon>Bacteria</taxon>
        <taxon>Bacillati</taxon>
        <taxon>Actinomycetota</taxon>
        <taxon>Actinomycetes</taxon>
        <taxon>Mycobacteriales</taxon>
        <taxon>Corynebacteriaceae</taxon>
        <taxon>Corynebacterium</taxon>
    </lineage>
</organism>
<gene>
    <name evidence="1" type="ORF">JMN37_06750</name>
</gene>
<accession>A0AAW5HTM2</accession>
<sequence length="211" mass="22761">MSPTLTIAAWRGPSALSDQLARAGHRVTYPCVAADIAAADLVLLEGSADVIERAAAECAPFVRPRQMFWHTNLDHGAQLLDEVEVAGAVVMCAHNIVDNVWVTSAADELGETVIALVLGELGQVTMPITDADRPLVATAQHLRALQRVVQQDALALLRQANPNFEAVAEAFDGAELPPLRPLDREPVGGEGVRRLVEVLERRAAQQREEDL</sequence>
<evidence type="ECO:0000313" key="2">
    <source>
        <dbReference type="Proteomes" id="UP001205920"/>
    </source>
</evidence>
<dbReference type="Proteomes" id="UP001205920">
    <property type="component" value="Unassembled WGS sequence"/>
</dbReference>
<dbReference type="RefSeq" id="WP_252931430.1">
    <property type="nucleotide sequence ID" value="NZ_JAEUWV010000008.1"/>
</dbReference>
<comment type="caution">
    <text evidence="1">The sequence shown here is derived from an EMBL/GenBank/DDBJ whole genome shotgun (WGS) entry which is preliminary data.</text>
</comment>
<dbReference type="Gene3D" id="3.40.50.720">
    <property type="entry name" value="NAD(P)-binding Rossmann-like Domain"/>
    <property type="match status" value="1"/>
</dbReference>
<keyword evidence="2" id="KW-1185">Reference proteome</keyword>
<dbReference type="AlphaFoldDB" id="A0AAW5HTM2"/>
<evidence type="ECO:0000313" key="1">
    <source>
        <dbReference type="EMBL" id="MCO6394674.1"/>
    </source>
</evidence>
<dbReference type="EMBL" id="JAEUWV010000008">
    <property type="protein sequence ID" value="MCO6394674.1"/>
    <property type="molecule type" value="Genomic_DNA"/>
</dbReference>
<reference evidence="1 2" key="1">
    <citation type="submission" date="2021-01" db="EMBL/GenBank/DDBJ databases">
        <title>Identification and Characterization of Corynebacterium sp.</title>
        <authorList>
            <person name="Luo Q."/>
            <person name="Qu P."/>
            <person name="Chen Q."/>
        </authorList>
    </citation>
    <scope>NUCLEOTIDE SEQUENCE [LARGE SCALE GENOMIC DNA]</scope>
    <source>
        <strain evidence="1 2">MC-18</strain>
    </source>
</reference>
<proteinExistence type="predicted"/>
<name>A0AAW5HTM2_9CORY</name>
<protein>
    <submittedName>
        <fullName evidence="1">Uncharacterized protein</fullName>
    </submittedName>
</protein>